<dbReference type="Pfam" id="PF01522">
    <property type="entry name" value="Polysacc_deac_1"/>
    <property type="match status" value="1"/>
</dbReference>
<comment type="caution">
    <text evidence="4">The sequence shown here is derived from an EMBL/GenBank/DDBJ whole genome shotgun (WGS) entry which is preliminary data.</text>
</comment>
<evidence type="ECO:0000259" key="3">
    <source>
        <dbReference type="PROSITE" id="PS51677"/>
    </source>
</evidence>
<name>A0ABS7FRQ1_9ACTN</name>
<dbReference type="PROSITE" id="PS51677">
    <property type="entry name" value="NODB"/>
    <property type="match status" value="1"/>
</dbReference>
<dbReference type="Proteomes" id="UP000774570">
    <property type="component" value="Unassembled WGS sequence"/>
</dbReference>
<dbReference type="Gene3D" id="3.20.20.370">
    <property type="entry name" value="Glycoside hydrolase/deacetylase"/>
    <property type="match status" value="1"/>
</dbReference>
<accession>A0ABS7FRQ1</accession>
<proteinExistence type="predicted"/>
<evidence type="ECO:0000313" key="5">
    <source>
        <dbReference type="Proteomes" id="UP000774570"/>
    </source>
</evidence>
<evidence type="ECO:0000256" key="1">
    <source>
        <dbReference type="SAM" id="MobiDB-lite"/>
    </source>
</evidence>
<sequence length="292" mass="31316">MLRFGGWGARLAAGALVVAGVLAAGAGEPARPPADPGAAPVFQQAEGTAPPAPDPAAAWAKWGLKPLPAAPPPPADKPLKLPAKGPVPVFSNVPTKDKVVFVTIDDGAEKDPRFVEMLTDLKVPVTMFLTDDIIRDDYAYFSRLQALGNPIENHTLSHPVMPSLGLDGQRRQICGDQRSLKRNYGTAPRLFRPPYGSWNSLTQQAAADCGISGIVLWHESMQINDMQYDDPKRLNPGDVVLAHFRGPAQLKGRTMTQMFAALLKQIGRRGFAVASLTDYVAFPGEPAGPTPR</sequence>
<feature type="domain" description="NodB homology" evidence="3">
    <location>
        <begin position="98"/>
        <end position="274"/>
    </location>
</feature>
<feature type="chain" id="PRO_5047213144" evidence="2">
    <location>
        <begin position="27"/>
        <end position="292"/>
    </location>
</feature>
<gene>
    <name evidence="4" type="ORF">K1Y72_11920</name>
</gene>
<dbReference type="InterPro" id="IPR002509">
    <property type="entry name" value="NODB_dom"/>
</dbReference>
<dbReference type="InterPro" id="IPR011330">
    <property type="entry name" value="Glyco_hydro/deAcase_b/a-brl"/>
</dbReference>
<dbReference type="CDD" id="cd10917">
    <property type="entry name" value="CE4_NodB_like_6s_7s"/>
    <property type="match status" value="1"/>
</dbReference>
<feature type="signal peptide" evidence="2">
    <location>
        <begin position="1"/>
        <end position="26"/>
    </location>
</feature>
<protein>
    <submittedName>
        <fullName evidence="4">Polysaccharide deacetylase family protein</fullName>
    </submittedName>
</protein>
<dbReference type="PANTHER" id="PTHR10587">
    <property type="entry name" value="GLYCOSYL TRANSFERASE-RELATED"/>
    <property type="match status" value="1"/>
</dbReference>
<evidence type="ECO:0000313" key="4">
    <source>
        <dbReference type="EMBL" id="MBW8483081.1"/>
    </source>
</evidence>
<keyword evidence="5" id="KW-1185">Reference proteome</keyword>
<dbReference type="SUPFAM" id="SSF88713">
    <property type="entry name" value="Glycoside hydrolase/deacetylase"/>
    <property type="match status" value="1"/>
</dbReference>
<keyword evidence="2" id="KW-0732">Signal</keyword>
<dbReference type="EMBL" id="JAIBOA010000006">
    <property type="protein sequence ID" value="MBW8483081.1"/>
    <property type="molecule type" value="Genomic_DNA"/>
</dbReference>
<dbReference type="RefSeq" id="WP_220166035.1">
    <property type="nucleotide sequence ID" value="NZ_JAIBOA010000006.1"/>
</dbReference>
<dbReference type="PANTHER" id="PTHR10587:SF134">
    <property type="entry name" value="SECRETED PROTEIN"/>
    <property type="match status" value="1"/>
</dbReference>
<dbReference type="InterPro" id="IPR050248">
    <property type="entry name" value="Polysacc_deacetylase_ArnD"/>
</dbReference>
<evidence type="ECO:0000256" key="2">
    <source>
        <dbReference type="SAM" id="SignalP"/>
    </source>
</evidence>
<feature type="region of interest" description="Disordered" evidence="1">
    <location>
        <begin position="27"/>
        <end position="55"/>
    </location>
</feature>
<reference evidence="4 5" key="1">
    <citation type="submission" date="2021-07" db="EMBL/GenBank/DDBJ databases">
        <title>Actinomadura sp. PM05-2 isolated from lichen.</title>
        <authorList>
            <person name="Somphong A."/>
            <person name="Phongsopitanun W."/>
            <person name="Tanasupawat S."/>
            <person name="Peongsungnone V."/>
        </authorList>
    </citation>
    <scope>NUCLEOTIDE SEQUENCE [LARGE SCALE GENOMIC DNA]</scope>
    <source>
        <strain evidence="4 5">PM05-2</strain>
    </source>
</reference>
<organism evidence="4 5">
    <name type="scientific">Actinomadura parmotrematis</name>
    <dbReference type="NCBI Taxonomy" id="2864039"/>
    <lineage>
        <taxon>Bacteria</taxon>
        <taxon>Bacillati</taxon>
        <taxon>Actinomycetota</taxon>
        <taxon>Actinomycetes</taxon>
        <taxon>Streptosporangiales</taxon>
        <taxon>Thermomonosporaceae</taxon>
        <taxon>Actinomadura</taxon>
    </lineage>
</organism>